<accession>A0A1G7L3U4</accession>
<name>A0A1G7L3U4_9PROT</name>
<comment type="similarity">
    <text evidence="1 4 5">Belongs to the bacterial ribosomal protein bL35 family.</text>
</comment>
<organism evidence="6 7">
    <name type="scientific">Limimonas halophila</name>
    <dbReference type="NCBI Taxonomy" id="1082479"/>
    <lineage>
        <taxon>Bacteria</taxon>
        <taxon>Pseudomonadati</taxon>
        <taxon>Pseudomonadota</taxon>
        <taxon>Alphaproteobacteria</taxon>
        <taxon>Rhodospirillales</taxon>
        <taxon>Rhodovibrionaceae</taxon>
        <taxon>Limimonas</taxon>
    </lineage>
</organism>
<dbReference type="GO" id="GO:0006412">
    <property type="term" value="P:translation"/>
    <property type="evidence" value="ECO:0007669"/>
    <property type="project" value="UniProtKB-UniRule"/>
</dbReference>
<keyword evidence="2 4" id="KW-0689">Ribosomal protein</keyword>
<dbReference type="Pfam" id="PF01632">
    <property type="entry name" value="Ribosomal_L35p"/>
    <property type="match status" value="1"/>
</dbReference>
<dbReference type="GO" id="GO:0005840">
    <property type="term" value="C:ribosome"/>
    <property type="evidence" value="ECO:0007669"/>
    <property type="project" value="UniProtKB-KW"/>
</dbReference>
<evidence type="ECO:0000256" key="2">
    <source>
        <dbReference type="ARBA" id="ARBA00022980"/>
    </source>
</evidence>
<evidence type="ECO:0000256" key="4">
    <source>
        <dbReference type="HAMAP-Rule" id="MF_00514"/>
    </source>
</evidence>
<evidence type="ECO:0000313" key="7">
    <source>
        <dbReference type="Proteomes" id="UP000199415"/>
    </source>
</evidence>
<evidence type="ECO:0000256" key="3">
    <source>
        <dbReference type="ARBA" id="ARBA00023274"/>
    </source>
</evidence>
<protein>
    <recommendedName>
        <fullName evidence="4">Large ribosomal subunit protein bL35</fullName>
    </recommendedName>
</protein>
<evidence type="ECO:0000256" key="1">
    <source>
        <dbReference type="ARBA" id="ARBA00006598"/>
    </source>
</evidence>
<dbReference type="RefSeq" id="WP_090018169.1">
    <property type="nucleotide sequence ID" value="NZ_FNCE01000001.1"/>
</dbReference>
<sequence>MSKLKTKSGAKKRFKVSANGKVRVKYGYKAHNLRKRPQQMKRQNRGMKVLPRTEGNIVKKHFLPYS</sequence>
<keyword evidence="7" id="KW-1185">Reference proteome</keyword>
<dbReference type="EMBL" id="FNCE01000001">
    <property type="protein sequence ID" value="SDF44133.1"/>
    <property type="molecule type" value="Genomic_DNA"/>
</dbReference>
<dbReference type="OrthoDB" id="9804851at2"/>
<dbReference type="InterPro" id="IPR037229">
    <property type="entry name" value="Ribosomal_bL35_sf"/>
</dbReference>
<evidence type="ECO:0000256" key="5">
    <source>
        <dbReference type="RuleBase" id="RU000568"/>
    </source>
</evidence>
<evidence type="ECO:0000313" key="6">
    <source>
        <dbReference type="EMBL" id="SDF44133.1"/>
    </source>
</evidence>
<dbReference type="HAMAP" id="MF_00514">
    <property type="entry name" value="Ribosomal_bL35"/>
    <property type="match status" value="1"/>
</dbReference>
<keyword evidence="3 4" id="KW-0687">Ribonucleoprotein</keyword>
<dbReference type="InterPro" id="IPR001706">
    <property type="entry name" value="Ribosomal_bL35"/>
</dbReference>
<dbReference type="InterPro" id="IPR021137">
    <property type="entry name" value="Ribosomal_bL35-like"/>
</dbReference>
<dbReference type="GO" id="GO:1990904">
    <property type="term" value="C:ribonucleoprotein complex"/>
    <property type="evidence" value="ECO:0007669"/>
    <property type="project" value="UniProtKB-KW"/>
</dbReference>
<dbReference type="PRINTS" id="PR00064">
    <property type="entry name" value="RIBOSOMALL35"/>
</dbReference>
<dbReference type="Gene3D" id="4.10.410.60">
    <property type="match status" value="1"/>
</dbReference>
<dbReference type="Proteomes" id="UP000199415">
    <property type="component" value="Unassembled WGS sequence"/>
</dbReference>
<dbReference type="NCBIfam" id="TIGR00001">
    <property type="entry name" value="rpmI_bact"/>
    <property type="match status" value="1"/>
</dbReference>
<dbReference type="PROSITE" id="PS00936">
    <property type="entry name" value="RIBOSOMAL_L35"/>
    <property type="match status" value="1"/>
</dbReference>
<dbReference type="STRING" id="1082479.SAMN05216241_101104"/>
<dbReference type="AlphaFoldDB" id="A0A1G7L3U4"/>
<gene>
    <name evidence="4" type="primary">rpmI</name>
    <name evidence="6" type="ORF">SAMN05216241_101104</name>
</gene>
<dbReference type="InterPro" id="IPR018265">
    <property type="entry name" value="Ribosomal_bL35_CS"/>
</dbReference>
<dbReference type="GO" id="GO:0003735">
    <property type="term" value="F:structural constituent of ribosome"/>
    <property type="evidence" value="ECO:0007669"/>
    <property type="project" value="InterPro"/>
</dbReference>
<reference evidence="6 7" key="1">
    <citation type="submission" date="2016-10" db="EMBL/GenBank/DDBJ databases">
        <authorList>
            <person name="de Groot N.N."/>
        </authorList>
    </citation>
    <scope>NUCLEOTIDE SEQUENCE [LARGE SCALE GENOMIC DNA]</scope>
    <source>
        <strain evidence="6 7">DSM 25584</strain>
    </source>
</reference>
<proteinExistence type="inferred from homology"/>
<dbReference type="SUPFAM" id="SSF143034">
    <property type="entry name" value="L35p-like"/>
    <property type="match status" value="1"/>
</dbReference>